<dbReference type="GO" id="GO:0000049">
    <property type="term" value="F:tRNA binding"/>
    <property type="evidence" value="ECO:0007669"/>
    <property type="project" value="UniProtKB-UniRule"/>
</dbReference>
<dbReference type="HAMAP" id="MF_00518">
    <property type="entry name" value="Deacylase_Dtd"/>
    <property type="match status" value="1"/>
</dbReference>
<dbReference type="RefSeq" id="WP_166229891.1">
    <property type="nucleotide sequence ID" value="NZ_CP049989.1"/>
</dbReference>
<dbReference type="EC" id="3.1.1.-" evidence="2"/>
<protein>
    <recommendedName>
        <fullName evidence="2">D-aminoacyl-tRNA deacylase</fullName>
        <shortName evidence="2">DTD</shortName>
        <ecNumber evidence="2">3.1.1.96</ecNumber>
    </recommendedName>
    <alternativeName>
        <fullName evidence="2">Gly-tRNA(Ala) deacylase</fullName>
        <ecNumber evidence="2">3.1.1.-</ecNumber>
    </alternativeName>
</protein>
<comment type="catalytic activity">
    <reaction evidence="2">
        <text>a D-aminoacyl-tRNA + H2O = a tRNA + a D-alpha-amino acid + H(+)</text>
        <dbReference type="Rhea" id="RHEA:13953"/>
        <dbReference type="Rhea" id="RHEA-COMP:10123"/>
        <dbReference type="Rhea" id="RHEA-COMP:10124"/>
        <dbReference type="ChEBI" id="CHEBI:15377"/>
        <dbReference type="ChEBI" id="CHEBI:15378"/>
        <dbReference type="ChEBI" id="CHEBI:59871"/>
        <dbReference type="ChEBI" id="CHEBI:78442"/>
        <dbReference type="ChEBI" id="CHEBI:79333"/>
        <dbReference type="EC" id="3.1.1.96"/>
    </reaction>
</comment>
<dbReference type="NCBIfam" id="TIGR00256">
    <property type="entry name" value="D-aminoacyl-tRNA deacylase"/>
    <property type="match status" value="1"/>
</dbReference>
<sequence length="147" mass="15088">MIALLQRVSQARVEIAGETVGAIGAGLLVLVCAEPTDTEAVGQKLLQKILRLRIFADAAGKMNRSLQDVGGGLLIVSQFTLAADTSGGNRPGFTQAAPPALGEALYDAFVAAARAAHPEVATGRFGADMAVHLVNDGPVTIPLRMGA</sequence>
<comment type="domain">
    <text evidence="2">A Gly-cisPro motif from one monomer fits into the active site of the other monomer to allow specific chiral rejection of L-amino acids.</text>
</comment>
<dbReference type="Proteomes" id="UP000503162">
    <property type="component" value="Chromosome"/>
</dbReference>
<dbReference type="EC" id="3.1.1.96" evidence="2"/>
<evidence type="ECO:0000313" key="4">
    <source>
        <dbReference type="Proteomes" id="UP000503162"/>
    </source>
</evidence>
<dbReference type="GO" id="GO:0051500">
    <property type="term" value="F:D-tyrosyl-tRNA(Tyr) deacylase activity"/>
    <property type="evidence" value="ECO:0007669"/>
    <property type="project" value="TreeGrafter"/>
</dbReference>
<keyword evidence="2" id="KW-0694">RNA-binding</keyword>
<dbReference type="InterPro" id="IPR003732">
    <property type="entry name" value="Daa-tRNA_deacyls_DTD"/>
</dbReference>
<comment type="similarity">
    <text evidence="1 2">Belongs to the DTD family.</text>
</comment>
<dbReference type="GO" id="GO:0005737">
    <property type="term" value="C:cytoplasm"/>
    <property type="evidence" value="ECO:0007669"/>
    <property type="project" value="UniProtKB-SubCell"/>
</dbReference>
<evidence type="ECO:0000256" key="1">
    <source>
        <dbReference type="ARBA" id="ARBA00009673"/>
    </source>
</evidence>
<dbReference type="FunFam" id="3.50.80.10:FF:000001">
    <property type="entry name" value="D-aminoacyl-tRNA deacylase"/>
    <property type="match status" value="1"/>
</dbReference>
<comment type="subcellular location">
    <subcellularLocation>
        <location evidence="2">Cytoplasm</location>
    </subcellularLocation>
</comment>
<dbReference type="Pfam" id="PF02580">
    <property type="entry name" value="Tyr_Deacylase"/>
    <property type="match status" value="1"/>
</dbReference>
<proteinExistence type="inferred from homology"/>
<dbReference type="EMBL" id="CP049989">
    <property type="protein sequence ID" value="QIM54174.1"/>
    <property type="molecule type" value="Genomic_DNA"/>
</dbReference>
<evidence type="ECO:0000256" key="2">
    <source>
        <dbReference type="HAMAP-Rule" id="MF_00518"/>
    </source>
</evidence>
<comment type="subunit">
    <text evidence="2">Homodimer.</text>
</comment>
<dbReference type="PANTHER" id="PTHR10472">
    <property type="entry name" value="D-TYROSYL-TRNA TYR DEACYLASE"/>
    <property type="match status" value="1"/>
</dbReference>
<organism evidence="3 4">
    <name type="scientific">Hydrogenophaga crocea</name>
    <dbReference type="NCBI Taxonomy" id="2716225"/>
    <lineage>
        <taxon>Bacteria</taxon>
        <taxon>Pseudomonadati</taxon>
        <taxon>Pseudomonadota</taxon>
        <taxon>Betaproteobacteria</taxon>
        <taxon>Burkholderiales</taxon>
        <taxon>Comamonadaceae</taxon>
        <taxon>Hydrogenophaga</taxon>
    </lineage>
</organism>
<keyword evidence="2 3" id="KW-0378">Hydrolase</keyword>
<dbReference type="PANTHER" id="PTHR10472:SF5">
    <property type="entry name" value="D-AMINOACYL-TRNA DEACYLASE 1"/>
    <property type="match status" value="1"/>
</dbReference>
<gene>
    <name evidence="2" type="primary">dtd</name>
    <name evidence="3" type="ORF">G9Q37_19465</name>
</gene>
<dbReference type="GO" id="GO:0019478">
    <property type="term" value="P:D-amino acid catabolic process"/>
    <property type="evidence" value="ECO:0007669"/>
    <property type="project" value="UniProtKB-UniRule"/>
</dbReference>
<dbReference type="GO" id="GO:0106026">
    <property type="term" value="F:Gly-tRNA(Ala) deacylase activity"/>
    <property type="evidence" value="ECO:0007669"/>
    <property type="project" value="UniProtKB-UniRule"/>
</dbReference>
<dbReference type="AlphaFoldDB" id="A0A6G8ILX1"/>
<accession>A0A6G8ILX1</accession>
<dbReference type="Gene3D" id="3.50.80.10">
    <property type="entry name" value="D-tyrosyl-tRNA(Tyr) deacylase"/>
    <property type="match status" value="1"/>
</dbReference>
<keyword evidence="2" id="KW-0820">tRNA-binding</keyword>
<reference evidence="3 4" key="1">
    <citation type="submission" date="2020-03" db="EMBL/GenBank/DDBJ databases">
        <title>Hydrogenophaga sp. nov. isolated from cyanobacterial mat.</title>
        <authorList>
            <person name="Thorat V."/>
            <person name="Kirdat K."/>
            <person name="Tiwarekar B."/>
            <person name="Costa E.D."/>
            <person name="Yadav A."/>
        </authorList>
    </citation>
    <scope>NUCLEOTIDE SEQUENCE [LARGE SCALE GENOMIC DNA]</scope>
    <source>
        <strain evidence="3 4">BA0156</strain>
    </source>
</reference>
<dbReference type="GO" id="GO:0043908">
    <property type="term" value="F:Ser(Gly)-tRNA(Ala) hydrolase activity"/>
    <property type="evidence" value="ECO:0007669"/>
    <property type="project" value="UniProtKB-UniRule"/>
</dbReference>
<comment type="catalytic activity">
    <reaction evidence="2">
        <text>glycyl-tRNA(Ala) + H2O = tRNA(Ala) + glycine + H(+)</text>
        <dbReference type="Rhea" id="RHEA:53744"/>
        <dbReference type="Rhea" id="RHEA-COMP:9657"/>
        <dbReference type="Rhea" id="RHEA-COMP:13640"/>
        <dbReference type="ChEBI" id="CHEBI:15377"/>
        <dbReference type="ChEBI" id="CHEBI:15378"/>
        <dbReference type="ChEBI" id="CHEBI:57305"/>
        <dbReference type="ChEBI" id="CHEBI:78442"/>
        <dbReference type="ChEBI" id="CHEBI:78522"/>
    </reaction>
</comment>
<name>A0A6G8ILX1_9BURK</name>
<dbReference type="KEGG" id="hcz:G9Q37_19465"/>
<evidence type="ECO:0000313" key="3">
    <source>
        <dbReference type="EMBL" id="QIM54174.1"/>
    </source>
</evidence>
<comment type="function">
    <text evidence="2">An aminoacyl-tRNA editing enzyme that deacylates mischarged D-aminoacyl-tRNAs. Also deacylates mischarged glycyl-tRNA(Ala), protecting cells against glycine mischarging by AlaRS. Acts via tRNA-based rather than protein-based catalysis; rejects L-amino acids rather than detecting D-amino acids in the active site. By recycling D-aminoacyl-tRNA to D-amino acids and free tRNA molecules, this enzyme counteracts the toxicity associated with the formation of D-aminoacyl-tRNA entities in vivo and helps enforce protein L-homochirality.</text>
</comment>
<dbReference type="InterPro" id="IPR023509">
    <property type="entry name" value="DTD-like_sf"/>
</dbReference>
<dbReference type="SUPFAM" id="SSF69500">
    <property type="entry name" value="DTD-like"/>
    <property type="match status" value="1"/>
</dbReference>
<keyword evidence="2" id="KW-0963">Cytoplasm</keyword>
<feature type="short sequence motif" description="Gly-cisPro motif, important for rejection of L-amino acids" evidence="2">
    <location>
        <begin position="137"/>
        <end position="138"/>
    </location>
</feature>
<keyword evidence="4" id="KW-1185">Reference proteome</keyword>